<evidence type="ECO:0000313" key="2">
    <source>
        <dbReference type="EMBL" id="AJC74717.1"/>
    </source>
</evidence>
<dbReference type="EMBL" id="CP007141">
    <property type="protein sequence ID" value="AJC74717.1"/>
    <property type="molecule type" value="Genomic_DNA"/>
</dbReference>
<dbReference type="SUPFAM" id="SSF69304">
    <property type="entry name" value="Tricorn protease N-terminal domain"/>
    <property type="match status" value="1"/>
</dbReference>
<proteinExistence type="predicted"/>
<dbReference type="KEGG" id="phy:AJ81_04550"/>
<keyword evidence="3" id="KW-1185">Reference proteome</keyword>
<sequence>MKKLILLILVSCSSLWAAGTFNAVSTKHLDILYDDGLELAAHRLHRVADEIFERFMLEFKSPPRTRPRVYLLRSDLSNGYANTVNNTIVIYVSDMNPYQFTPKYEDWVVFCFVHELAHIFLANQFSPYIDWLEFFGHAVPAAVQSVLTPLYLHEGVAIMHESKEGEGRANDVLFELYRKNALASDIGLKFASSINTVRFTPGGASYTLGYTLLESLEKKRQGAVNELIEAFSNDPFATFFRHLRRFASSEEVRSWLTAEADVQRERLTNLSLIPSKLNVELWRVYYAFSGYDEASAIYFYDIFEGRNHKLVEVSSIVSFAVNSKRELAIVRRTVKNGRYVNRLYLWKGALRETSIEHVIDVAWLDDDRLILIVQHNDVRKIEIFNSKTSSKQELQIPQGLVPLQIASSKDCIVFTAKQASSIDLYLLKNGTLARLTKDGKAKLSPVIVNDTLYYVAETNGELRAHKLDLSTNRVYELVVKDCIASVEWEDKIFSIKPLPGGYALFFEPGGTILRNAVVTETLITTGSKLEETTLTSKKIRDSMKFRFALPFPYIDLVGDDLGVGVCMGFWDDLTDNIATLAFLKTMRSHWANLTFSSSSGLTMSLMGTNESVTFDMIVSDSNYRALRNDVLFSKLGLVIEPGGLTPKFALGYAYGSVGGRIHLHRFSDFSFTVELLPDMCFELSKAFAFKQLLFEVRGKVRPSGLDFSTQMVLPAIRTDLGSFDGFLGLDSFALSFGMVQGETEEYWTRVDFNGHLSYQLPLRPYVKVGLRDKKLFVQLGFEDLIGIFLRVKQDYAIIPTAR</sequence>
<reference evidence="2 3" key="1">
    <citation type="submission" date="2014-01" db="EMBL/GenBank/DDBJ databases">
        <title>Genome sequencing of Thermotog hypogea.</title>
        <authorList>
            <person name="Zhang X."/>
            <person name="Alvare G."/>
            <person name="Fristensky B."/>
            <person name="Chen L."/>
            <person name="Suen T."/>
            <person name="Chen Q."/>
            <person name="Ma K."/>
        </authorList>
    </citation>
    <scope>NUCLEOTIDE SEQUENCE [LARGE SCALE GENOMIC DNA]</scope>
    <source>
        <strain evidence="2 3">DSM 11164</strain>
    </source>
</reference>
<dbReference type="OrthoDB" id="41077at2"/>
<organism evidence="2 3">
    <name type="scientific">Pseudothermotoga hypogea DSM 11164 = NBRC 106472</name>
    <dbReference type="NCBI Taxonomy" id="1123384"/>
    <lineage>
        <taxon>Bacteria</taxon>
        <taxon>Thermotogati</taxon>
        <taxon>Thermotogota</taxon>
        <taxon>Thermotogae</taxon>
        <taxon>Thermotogales</taxon>
        <taxon>Thermotogaceae</taxon>
        <taxon>Pseudothermotoga</taxon>
    </lineage>
</organism>
<dbReference type="PATRIC" id="fig|1123384.7.peg.890"/>
<dbReference type="STRING" id="1123384.AJ81_04550"/>
<evidence type="ECO:0000313" key="3">
    <source>
        <dbReference type="Proteomes" id="UP000077469"/>
    </source>
</evidence>
<dbReference type="RefSeq" id="WP_031504820.1">
    <property type="nucleotide sequence ID" value="NC_022795.1"/>
</dbReference>
<feature type="signal peptide" evidence="1">
    <location>
        <begin position="1"/>
        <end position="17"/>
    </location>
</feature>
<dbReference type="PaxDb" id="1123384-AJ81_04550"/>
<dbReference type="Proteomes" id="UP000077469">
    <property type="component" value="Chromosome"/>
</dbReference>
<accession>A0A0X1KTR9</accession>
<name>A0A0X1KTR9_9THEM</name>
<keyword evidence="1" id="KW-0732">Signal</keyword>
<evidence type="ECO:0000256" key="1">
    <source>
        <dbReference type="SAM" id="SignalP"/>
    </source>
</evidence>
<dbReference type="AlphaFoldDB" id="A0A0X1KTR9"/>
<gene>
    <name evidence="2" type="ORF">AJ81_04550</name>
</gene>
<protein>
    <recommendedName>
        <fullName evidence="4">Peptidase MA-like domain-containing protein</fullName>
    </recommendedName>
</protein>
<feature type="chain" id="PRO_5006945757" description="Peptidase MA-like domain-containing protein" evidence="1">
    <location>
        <begin position="18"/>
        <end position="802"/>
    </location>
</feature>
<evidence type="ECO:0008006" key="4">
    <source>
        <dbReference type="Google" id="ProtNLM"/>
    </source>
</evidence>